<dbReference type="Pfam" id="PF13557">
    <property type="entry name" value="Phenol_MetA_deg"/>
    <property type="match status" value="1"/>
</dbReference>
<protein>
    <submittedName>
        <fullName evidence="2">MetA-pathway of phenol degradation family protein</fullName>
    </submittedName>
</protein>
<dbReference type="InterPro" id="IPR025737">
    <property type="entry name" value="FApF"/>
</dbReference>
<keyword evidence="3" id="KW-1185">Reference proteome</keyword>
<dbReference type="Proteomes" id="UP000060787">
    <property type="component" value="Chromosome"/>
</dbReference>
<reference evidence="2 3" key="1">
    <citation type="journal article" date="2015" name="BMC Genomics">
        <title>Comparative genomics and metabolic profiling of the genus Lysobacter.</title>
        <authorList>
            <person name="de Bruijn I."/>
            <person name="Cheng X."/>
            <person name="de Jager V."/>
            <person name="Exposito R.G."/>
            <person name="Watrous J."/>
            <person name="Patel N."/>
            <person name="Postma J."/>
            <person name="Dorrestein P.C."/>
            <person name="Kobayashi D."/>
            <person name="Raaijmakers J.M."/>
        </authorList>
    </citation>
    <scope>NUCLEOTIDE SEQUENCE [LARGE SCALE GENOMIC DNA]</scope>
    <source>
        <strain evidence="2 3">76</strain>
    </source>
</reference>
<keyword evidence="1" id="KW-0732">Signal</keyword>
<dbReference type="STRING" id="84531.LA76x_0060"/>
<name>A0A0S2F3S4_LYSAN</name>
<dbReference type="eggNOG" id="ENOG50335BC">
    <property type="taxonomic scope" value="Bacteria"/>
</dbReference>
<evidence type="ECO:0000313" key="2">
    <source>
        <dbReference type="EMBL" id="ALN78223.1"/>
    </source>
</evidence>
<feature type="signal peptide" evidence="1">
    <location>
        <begin position="1"/>
        <end position="42"/>
    </location>
</feature>
<dbReference type="RefSeq" id="WP_237051713.1">
    <property type="nucleotide sequence ID" value="NZ_CP011129.1"/>
</dbReference>
<organism evidence="2 3">
    <name type="scientific">Lysobacter antibioticus</name>
    <dbReference type="NCBI Taxonomy" id="84531"/>
    <lineage>
        <taxon>Bacteria</taxon>
        <taxon>Pseudomonadati</taxon>
        <taxon>Pseudomonadota</taxon>
        <taxon>Gammaproteobacteria</taxon>
        <taxon>Lysobacterales</taxon>
        <taxon>Lysobacteraceae</taxon>
        <taxon>Lysobacter</taxon>
    </lineage>
</organism>
<dbReference type="InterPro" id="IPR011250">
    <property type="entry name" value="OMP/PagP_B-barrel"/>
</dbReference>
<dbReference type="SUPFAM" id="SSF56925">
    <property type="entry name" value="OMPA-like"/>
    <property type="match status" value="1"/>
</dbReference>
<gene>
    <name evidence="2" type="ORF">LA76x_0060</name>
</gene>
<proteinExistence type="predicted"/>
<dbReference type="KEGG" id="lab:LA76x_0060"/>
<dbReference type="AlphaFoldDB" id="A0A0S2F3S4"/>
<evidence type="ECO:0000256" key="1">
    <source>
        <dbReference type="SAM" id="SignalP"/>
    </source>
</evidence>
<dbReference type="PATRIC" id="fig|84531.8.peg.64"/>
<evidence type="ECO:0000313" key="3">
    <source>
        <dbReference type="Proteomes" id="UP000060787"/>
    </source>
</evidence>
<sequence length="281" mass="29728">MRPRVALAATHVRPAVAPAAAHVRRVVVAAIAATLTIATAQAAAQTSESPQPPSFDRPGISFSTDTLPRGAFAWEQGLPDFERNDDGGSRSRLYSANTNLRVGLSERVELQLATSAYNRLSERDGDGRRSRHGAGDTGLALKVALPSSHEAFSWAVLGAVTAASGERDFSNGATQYTLGTTLGYDFNERVAGALYFNLDRSDGVDTWTWSPSLSLALGDRTGIYVEAGMSRSDHASTTSVAGGGVTWMATPRVQLDASFDVGLDRNSPDLQGGLGASFYFD</sequence>
<feature type="chain" id="PRO_5006596593" evidence="1">
    <location>
        <begin position="43"/>
        <end position="281"/>
    </location>
</feature>
<accession>A0A0S2F3S4</accession>
<dbReference type="EMBL" id="CP011129">
    <property type="protein sequence ID" value="ALN78223.1"/>
    <property type="molecule type" value="Genomic_DNA"/>
</dbReference>